<name>A0A0P9C7P2_9GAMM</name>
<dbReference type="Proteomes" id="UP000183104">
    <property type="component" value="Unassembled WGS sequence"/>
</dbReference>
<accession>A0A0P9C7P2</accession>
<proteinExistence type="predicted"/>
<evidence type="ECO:0000313" key="3">
    <source>
        <dbReference type="EMBL" id="SCY35596.1"/>
    </source>
</evidence>
<dbReference type="GO" id="GO:0031241">
    <property type="term" value="C:periplasmic side of cell outer membrane"/>
    <property type="evidence" value="ECO:0007669"/>
    <property type="project" value="TreeGrafter"/>
</dbReference>
<dbReference type="STRING" id="381306.AN478_04595"/>
<keyword evidence="1" id="KW-0472">Membrane</keyword>
<dbReference type="Gene3D" id="3.40.50.2300">
    <property type="match status" value="2"/>
</dbReference>
<keyword evidence="4" id="KW-1185">Reference proteome</keyword>
<dbReference type="EMBL" id="FMUN01000005">
    <property type="protein sequence ID" value="SCY35596.1"/>
    <property type="molecule type" value="Genomic_DNA"/>
</dbReference>
<dbReference type="GO" id="GO:0009252">
    <property type="term" value="P:peptidoglycan biosynthetic process"/>
    <property type="evidence" value="ECO:0007669"/>
    <property type="project" value="TreeGrafter"/>
</dbReference>
<dbReference type="Pfam" id="PF04348">
    <property type="entry name" value="LppC"/>
    <property type="match status" value="1"/>
</dbReference>
<protein>
    <recommendedName>
        <fullName evidence="5">Penicillin-binding protein activator</fullName>
    </recommendedName>
</protein>
<evidence type="ECO:0000256" key="2">
    <source>
        <dbReference type="SAM" id="SignalP"/>
    </source>
</evidence>
<feature type="signal peptide" evidence="2">
    <location>
        <begin position="1"/>
        <end position="24"/>
    </location>
</feature>
<reference evidence="4" key="1">
    <citation type="submission" date="2016-10" db="EMBL/GenBank/DDBJ databases">
        <authorList>
            <person name="Varghese N."/>
        </authorList>
    </citation>
    <scope>NUCLEOTIDE SEQUENCE [LARGE SCALE GENOMIC DNA]</scope>
    <source>
        <strain evidence="4">HL 19</strain>
    </source>
</reference>
<evidence type="ECO:0000256" key="1">
    <source>
        <dbReference type="ARBA" id="ARBA00023136"/>
    </source>
</evidence>
<dbReference type="AlphaFoldDB" id="A0A0P9C7P2"/>
<sequence>MPLSRPLRSALLLLATAVTLGGCAPGPGPEGPLPDTPEGMERAGAYTEAAEAYARRAEEATGEENARLRYRQGRALALGGKDVEALGVLEGLTRTGQAERAALLRARIHLRHQRFDAARRILENLAEQRGDVGALPADLQEAALDYLAQLELAQGYPEAAFDALVERHRILRAGEKQEESIARIRYLLASVPEQVLTERIDRVGEEFPSGYLRFERIMRRSARQPLERTGQELEGWLEAYPGHPLADIVRDRLDRVQEAPLRVAVLLPLDSRYRTLADAILRGMLAAYYRTDRGAGIRLDIFDTSGNAEGLDRALEQVYTEDYAAVIGPLTRAAARAYADRLQRGSTLPPSLLLNTTSNWAKTDPGVFQLGLDPETEAAQAAERAFQVGHRRAGILFPRTAWGERMVGAFQQRWEELGGTTRAMEPFDPDRSDYSDTLKAFLALDQVTARRQGLERTLQVNLPEYDTPPRREDLDFLFLASETLNARLIMPQLDFFAAGDLPVMATSHTHSPDDSRSDRRDMDGIHFQQLPWFLEPRPEHRQAAAAIEESYPGQQADLERLNALGYDAYSLVVGAWRRSLLLNDPLDRALSNIRLEGATGQLAADADGRIQRRLQWAEYRYGRIAPLPGMLTPGGK</sequence>
<dbReference type="InterPro" id="IPR007443">
    <property type="entry name" value="LpoA"/>
</dbReference>
<dbReference type="SUPFAM" id="SSF53822">
    <property type="entry name" value="Periplasmic binding protein-like I"/>
    <property type="match status" value="1"/>
</dbReference>
<dbReference type="RefSeq" id="WP_054965438.1">
    <property type="nucleotide sequence ID" value="NZ_FMUN01000005.1"/>
</dbReference>
<dbReference type="CDD" id="cd06339">
    <property type="entry name" value="PBP1_YraM_LppC_lipoprotein-like"/>
    <property type="match status" value="1"/>
</dbReference>
<dbReference type="OrthoDB" id="6708821at2"/>
<evidence type="ECO:0000313" key="4">
    <source>
        <dbReference type="Proteomes" id="UP000183104"/>
    </source>
</evidence>
<organism evidence="3 4">
    <name type="scientific">Thiohalorhabdus denitrificans</name>
    <dbReference type="NCBI Taxonomy" id="381306"/>
    <lineage>
        <taxon>Bacteria</taxon>
        <taxon>Pseudomonadati</taxon>
        <taxon>Pseudomonadota</taxon>
        <taxon>Gammaproteobacteria</taxon>
        <taxon>Thiohalorhabdales</taxon>
        <taxon>Thiohalorhabdaceae</taxon>
        <taxon>Thiohalorhabdus</taxon>
    </lineage>
</organism>
<keyword evidence="2" id="KW-0732">Signal</keyword>
<dbReference type="GO" id="GO:0030234">
    <property type="term" value="F:enzyme regulator activity"/>
    <property type="evidence" value="ECO:0007669"/>
    <property type="project" value="TreeGrafter"/>
</dbReference>
<dbReference type="PANTHER" id="PTHR38038:SF1">
    <property type="entry name" value="PENICILLIN-BINDING PROTEIN ACTIVATOR LPOA"/>
    <property type="match status" value="1"/>
</dbReference>
<dbReference type="InterPro" id="IPR028082">
    <property type="entry name" value="Peripla_BP_I"/>
</dbReference>
<evidence type="ECO:0008006" key="5">
    <source>
        <dbReference type="Google" id="ProtNLM"/>
    </source>
</evidence>
<gene>
    <name evidence="3" type="ORF">SAMN05661077_1856</name>
</gene>
<dbReference type="PANTHER" id="PTHR38038">
    <property type="entry name" value="PENICILLIN-BINDING PROTEIN ACTIVATOR LPOA"/>
    <property type="match status" value="1"/>
</dbReference>
<feature type="chain" id="PRO_5010433390" description="Penicillin-binding protein activator" evidence="2">
    <location>
        <begin position="25"/>
        <end position="636"/>
    </location>
</feature>
<dbReference type="PROSITE" id="PS51257">
    <property type="entry name" value="PROKAR_LIPOPROTEIN"/>
    <property type="match status" value="1"/>
</dbReference>
<dbReference type="Gene3D" id="1.25.40.650">
    <property type="match status" value="1"/>
</dbReference>